<dbReference type="InterPro" id="IPR006148">
    <property type="entry name" value="Glc/Gal-6P_isomerase"/>
</dbReference>
<gene>
    <name evidence="2" type="ORF">DN53_04640</name>
</gene>
<dbReference type="EMBL" id="JJMP01000001">
    <property type="protein sequence ID" value="RYC53497.1"/>
    <property type="molecule type" value="Genomic_DNA"/>
</dbReference>
<accession>A0A444VRQ9</accession>
<dbReference type="GO" id="GO:0006046">
    <property type="term" value="P:N-acetylglucosamine catabolic process"/>
    <property type="evidence" value="ECO:0007669"/>
    <property type="project" value="TreeGrafter"/>
</dbReference>
<dbReference type="GO" id="GO:0042802">
    <property type="term" value="F:identical protein binding"/>
    <property type="evidence" value="ECO:0007669"/>
    <property type="project" value="TreeGrafter"/>
</dbReference>
<organism evidence="2 3">
    <name type="scientific">Flagellimonas olearia</name>
    <dbReference type="NCBI Taxonomy" id="552546"/>
    <lineage>
        <taxon>Bacteria</taxon>
        <taxon>Pseudomonadati</taxon>
        <taxon>Bacteroidota</taxon>
        <taxon>Flavobacteriia</taxon>
        <taxon>Flavobacteriales</taxon>
        <taxon>Flavobacteriaceae</taxon>
        <taxon>Flagellimonas</taxon>
    </lineage>
</organism>
<dbReference type="GO" id="GO:0005975">
    <property type="term" value="P:carbohydrate metabolic process"/>
    <property type="evidence" value="ECO:0007669"/>
    <property type="project" value="InterPro"/>
</dbReference>
<evidence type="ECO:0000313" key="3">
    <source>
        <dbReference type="Proteomes" id="UP000290261"/>
    </source>
</evidence>
<dbReference type="SUPFAM" id="SSF100950">
    <property type="entry name" value="NagB/RpiA/CoA transferase-like"/>
    <property type="match status" value="1"/>
</dbReference>
<dbReference type="InterPro" id="IPR037171">
    <property type="entry name" value="NagB/RpiA_transferase-like"/>
</dbReference>
<dbReference type="CDD" id="cd01399">
    <property type="entry name" value="GlcN6P_deaminase"/>
    <property type="match status" value="1"/>
</dbReference>
<dbReference type="Pfam" id="PF01182">
    <property type="entry name" value="Glucosamine_iso"/>
    <property type="match status" value="1"/>
</dbReference>
<dbReference type="AlphaFoldDB" id="A0A444VRQ9"/>
<protein>
    <submittedName>
        <fullName evidence="2">Glucosamine-6-phosphate deaminase</fullName>
    </submittedName>
</protein>
<evidence type="ECO:0000259" key="1">
    <source>
        <dbReference type="Pfam" id="PF01182"/>
    </source>
</evidence>
<dbReference type="GO" id="GO:0004342">
    <property type="term" value="F:glucosamine-6-phosphate deaminase activity"/>
    <property type="evidence" value="ECO:0007669"/>
    <property type="project" value="InterPro"/>
</dbReference>
<dbReference type="GO" id="GO:0005737">
    <property type="term" value="C:cytoplasm"/>
    <property type="evidence" value="ECO:0007669"/>
    <property type="project" value="TreeGrafter"/>
</dbReference>
<feature type="domain" description="Glucosamine/galactosamine-6-phosphate isomerase" evidence="1">
    <location>
        <begin position="21"/>
        <end position="240"/>
    </location>
</feature>
<dbReference type="PANTHER" id="PTHR11280">
    <property type="entry name" value="GLUCOSAMINE-6-PHOSPHATE ISOMERASE"/>
    <property type="match status" value="1"/>
</dbReference>
<dbReference type="Gene3D" id="3.40.50.1360">
    <property type="match status" value="1"/>
</dbReference>
<dbReference type="Proteomes" id="UP000290261">
    <property type="component" value="Unassembled WGS sequence"/>
</dbReference>
<comment type="caution">
    <text evidence="2">The sequence shown here is derived from an EMBL/GenBank/DDBJ whole genome shotgun (WGS) entry which is preliminary data.</text>
</comment>
<dbReference type="InterPro" id="IPR004547">
    <property type="entry name" value="Glucosamine6P_isomerase"/>
</dbReference>
<name>A0A444VRQ9_9FLAO</name>
<dbReference type="GO" id="GO:0019262">
    <property type="term" value="P:N-acetylneuraminate catabolic process"/>
    <property type="evidence" value="ECO:0007669"/>
    <property type="project" value="TreeGrafter"/>
</dbReference>
<proteinExistence type="predicted"/>
<evidence type="ECO:0000313" key="2">
    <source>
        <dbReference type="EMBL" id="RYC53497.1"/>
    </source>
</evidence>
<keyword evidence="3" id="KW-1185">Reference proteome</keyword>
<dbReference type="GO" id="GO:0006043">
    <property type="term" value="P:glucosamine catabolic process"/>
    <property type="evidence" value="ECO:0007669"/>
    <property type="project" value="TreeGrafter"/>
</dbReference>
<reference evidence="2 3" key="1">
    <citation type="submission" date="2014-04" db="EMBL/GenBank/DDBJ databases">
        <title>Whole genome of Muricauda olearia.</title>
        <authorList>
            <person name="Zhang X.-H."/>
            <person name="Tang K."/>
        </authorList>
    </citation>
    <scope>NUCLEOTIDE SEQUENCE [LARGE SCALE GENOMIC DNA]</scope>
    <source>
        <strain evidence="2 3">Th120</strain>
    </source>
</reference>
<sequence length="256" mass="28709">MEKKTISKDKLKVNIYKTRSLMGADAAEVISGKIQSLLKEKDQVNIVFAAAPSQNEFLTSLADKNVDWSRINAFHMDEYIGVDKSAPQLFGNYLKGALFDKVPFKSVHYMNGDENKQEQECARYTELLEKHPTDIVILGVGENTHLAFNDPHVADFNDPKVVKIVDLDEKNRQQQVDPEDEICFDKIEEVPTHAITLTIPALFKATYAYAIAPGPNKAEAIGHTINDPIQENYPSTILRKHPHAELFIDEASAAML</sequence>
<dbReference type="PANTHER" id="PTHR11280:SF6">
    <property type="entry name" value="GLUCOSAMINE-6-PHOSPHATE ISOMERASE NAGB"/>
    <property type="match status" value="1"/>
</dbReference>